<sequence>MTIASNVNQCLAAIRSIEAQLSNLALTSMDEEAKRLFHESMLEISEIKTDLEHRKKVIEFEEPQYKPN</sequence>
<evidence type="ECO:0000313" key="1">
    <source>
        <dbReference type="EMBL" id="AND39931.1"/>
    </source>
</evidence>
<dbReference type="KEGG" id="bon:A361_12520"/>
<dbReference type="InterPro" id="IPR012452">
    <property type="entry name" value="DUF1657"/>
</dbReference>
<dbReference type="EMBL" id="CP015506">
    <property type="protein sequence ID" value="AND39931.1"/>
    <property type="molecule type" value="Genomic_DNA"/>
</dbReference>
<protein>
    <recommendedName>
        <fullName evidence="3">NADH dehydrogenase</fullName>
    </recommendedName>
</protein>
<dbReference type="AlphaFoldDB" id="A0A169FNP6"/>
<dbReference type="STRING" id="1196031.A361_12520"/>
<dbReference type="Pfam" id="PF07870">
    <property type="entry name" value="DUF1657"/>
    <property type="match status" value="1"/>
</dbReference>
<name>A0A169FNP6_9BACI</name>
<accession>A0A169FNP6</accession>
<organism evidence="1 2">
    <name type="scientific">Cytobacillus oceanisediminis 2691</name>
    <dbReference type="NCBI Taxonomy" id="1196031"/>
    <lineage>
        <taxon>Bacteria</taxon>
        <taxon>Bacillati</taxon>
        <taxon>Bacillota</taxon>
        <taxon>Bacilli</taxon>
        <taxon>Bacillales</taxon>
        <taxon>Bacillaceae</taxon>
        <taxon>Cytobacillus</taxon>
    </lineage>
</organism>
<evidence type="ECO:0000313" key="2">
    <source>
        <dbReference type="Proteomes" id="UP000077856"/>
    </source>
</evidence>
<dbReference type="Proteomes" id="UP000077856">
    <property type="component" value="Chromosome"/>
</dbReference>
<dbReference type="eggNOG" id="ENOG5032Y9M">
    <property type="taxonomic scope" value="Bacteria"/>
</dbReference>
<proteinExistence type="predicted"/>
<gene>
    <name evidence="1" type="ORF">A361_12520</name>
</gene>
<dbReference type="RefSeq" id="WP_009334652.1">
    <property type="nucleotide sequence ID" value="NZ_CP015506.1"/>
</dbReference>
<reference evidence="1 2" key="1">
    <citation type="submission" date="2016-04" db="EMBL/GenBank/DDBJ databases">
        <title>Complete genome sequence of Bacillus oceanisediminis strain 2691.</title>
        <authorList>
            <person name="Jeong H."/>
            <person name="Kim H.J."/>
            <person name="Lee D.-W."/>
        </authorList>
    </citation>
    <scope>NUCLEOTIDE SEQUENCE [LARGE SCALE GENOMIC DNA]</scope>
    <source>
        <strain evidence="1 2">2691</strain>
    </source>
</reference>
<evidence type="ECO:0008006" key="3">
    <source>
        <dbReference type="Google" id="ProtNLM"/>
    </source>
</evidence>